<sequence length="225" mass="24659">MPRPKATLTSGRNSIHNRGAITKFKPKPKAKPTRKPPPAPPQPEYAIKYWPAENLICFKNYAEWDETKLNDTGYGSRLTDAAISRFTAACPNLVHIDMDSARDLTGARLLAMCRNCPNIEYISIDGNDKCKGHVGGTALDALSVVKKMAKGLRVLHLVDQGAGLEKEAKKLSKARKGLEITLGETKKWGNGSAEKFVGGKSNLNFGKGWDRYDGPRAFGSGWRFG</sequence>
<dbReference type="GeneID" id="19461413"/>
<reference evidence="2 3" key="1">
    <citation type="journal article" date="2013" name="BMC Genomics">
        <title>Genomics-driven discovery of the pneumocandin biosynthetic gene cluster in the fungus Glarea lozoyensis.</title>
        <authorList>
            <person name="Chen L."/>
            <person name="Yue Q."/>
            <person name="Zhang X."/>
            <person name="Xiang M."/>
            <person name="Wang C."/>
            <person name="Li S."/>
            <person name="Che Y."/>
            <person name="Ortiz-Lopez F.J."/>
            <person name="Bills G.F."/>
            <person name="Liu X."/>
            <person name="An Z."/>
        </authorList>
    </citation>
    <scope>NUCLEOTIDE SEQUENCE [LARGE SCALE GENOMIC DNA]</scope>
    <source>
        <strain evidence="3">ATCC 20868 / MF5171</strain>
    </source>
</reference>
<dbReference type="Gene3D" id="3.80.10.10">
    <property type="entry name" value="Ribonuclease Inhibitor"/>
    <property type="match status" value="1"/>
</dbReference>
<protein>
    <submittedName>
        <fullName evidence="2">Uncharacterized protein</fullName>
    </submittedName>
</protein>
<feature type="compositionally biased region" description="Polar residues" evidence="1">
    <location>
        <begin position="7"/>
        <end position="16"/>
    </location>
</feature>
<dbReference type="Proteomes" id="UP000016922">
    <property type="component" value="Unassembled WGS sequence"/>
</dbReference>
<dbReference type="KEGG" id="glz:GLAREA_02356"/>
<dbReference type="EMBL" id="KE145370">
    <property type="protein sequence ID" value="EPE26443.1"/>
    <property type="molecule type" value="Genomic_DNA"/>
</dbReference>
<dbReference type="AlphaFoldDB" id="S3DIR3"/>
<keyword evidence="3" id="KW-1185">Reference proteome</keyword>
<gene>
    <name evidence="2" type="ORF">GLAREA_02356</name>
</gene>
<evidence type="ECO:0000256" key="1">
    <source>
        <dbReference type="SAM" id="MobiDB-lite"/>
    </source>
</evidence>
<dbReference type="RefSeq" id="XP_008085633.1">
    <property type="nucleotide sequence ID" value="XM_008087442.1"/>
</dbReference>
<evidence type="ECO:0000313" key="2">
    <source>
        <dbReference type="EMBL" id="EPE26443.1"/>
    </source>
</evidence>
<dbReference type="OrthoDB" id="550575at2759"/>
<feature type="compositionally biased region" description="Basic residues" evidence="1">
    <location>
        <begin position="24"/>
        <end position="34"/>
    </location>
</feature>
<organism evidence="2 3">
    <name type="scientific">Glarea lozoyensis (strain ATCC 20868 / MF5171)</name>
    <dbReference type="NCBI Taxonomy" id="1116229"/>
    <lineage>
        <taxon>Eukaryota</taxon>
        <taxon>Fungi</taxon>
        <taxon>Dikarya</taxon>
        <taxon>Ascomycota</taxon>
        <taxon>Pezizomycotina</taxon>
        <taxon>Leotiomycetes</taxon>
        <taxon>Helotiales</taxon>
        <taxon>Helotiaceae</taxon>
        <taxon>Glarea</taxon>
    </lineage>
</organism>
<dbReference type="HOGENOM" id="CLU_1230039_0_0_1"/>
<feature type="region of interest" description="Disordered" evidence="1">
    <location>
        <begin position="1"/>
        <end position="44"/>
    </location>
</feature>
<accession>S3DIR3</accession>
<dbReference type="STRING" id="1116229.S3DIR3"/>
<dbReference type="SUPFAM" id="SSF52047">
    <property type="entry name" value="RNI-like"/>
    <property type="match status" value="1"/>
</dbReference>
<dbReference type="InterPro" id="IPR032675">
    <property type="entry name" value="LRR_dom_sf"/>
</dbReference>
<name>S3DIR3_GLAL2</name>
<evidence type="ECO:0000313" key="3">
    <source>
        <dbReference type="Proteomes" id="UP000016922"/>
    </source>
</evidence>
<proteinExistence type="predicted"/>